<dbReference type="EMBL" id="SNXS01000009">
    <property type="protein sequence ID" value="TDP62059.1"/>
    <property type="molecule type" value="Genomic_DNA"/>
</dbReference>
<reference evidence="2 3" key="1">
    <citation type="submission" date="2019-03" db="EMBL/GenBank/DDBJ databases">
        <title>Genomic Encyclopedia of Type Strains, Phase IV (KMG-IV): sequencing the most valuable type-strain genomes for metagenomic binning, comparative biology and taxonomic classification.</title>
        <authorList>
            <person name="Goeker M."/>
        </authorList>
    </citation>
    <scope>NUCLEOTIDE SEQUENCE [LARGE SCALE GENOMIC DNA]</scope>
    <source>
        <strain evidence="2 3">DSM 16998</strain>
    </source>
</reference>
<comment type="caution">
    <text evidence="2">The sequence shown here is derived from an EMBL/GenBank/DDBJ whole genome shotgun (WGS) entry which is preliminary data.</text>
</comment>
<dbReference type="InterPro" id="IPR011051">
    <property type="entry name" value="RmlC_Cupin_sf"/>
</dbReference>
<name>A0A4R6QHY5_9BURK</name>
<feature type="domain" description="(S)-ureidoglycine aminohydrolase cupin" evidence="1">
    <location>
        <begin position="40"/>
        <end position="90"/>
    </location>
</feature>
<dbReference type="SUPFAM" id="SSF51182">
    <property type="entry name" value="RmlC-like cupins"/>
    <property type="match status" value="1"/>
</dbReference>
<dbReference type="AlphaFoldDB" id="A0A4R6QHY5"/>
<proteinExistence type="predicted"/>
<dbReference type="InParanoid" id="A0A4R6QHY5"/>
<organism evidence="2 3">
    <name type="scientific">Roseateles toxinivorans</name>
    <dbReference type="NCBI Taxonomy" id="270368"/>
    <lineage>
        <taxon>Bacteria</taxon>
        <taxon>Pseudomonadati</taxon>
        <taxon>Pseudomonadota</taxon>
        <taxon>Betaproteobacteria</taxon>
        <taxon>Burkholderiales</taxon>
        <taxon>Sphaerotilaceae</taxon>
        <taxon>Roseateles</taxon>
    </lineage>
</organism>
<dbReference type="Proteomes" id="UP000295361">
    <property type="component" value="Unassembled WGS sequence"/>
</dbReference>
<evidence type="ECO:0000313" key="3">
    <source>
        <dbReference type="Proteomes" id="UP000295361"/>
    </source>
</evidence>
<dbReference type="InterPro" id="IPR014710">
    <property type="entry name" value="RmlC-like_jellyroll"/>
</dbReference>
<evidence type="ECO:0000259" key="1">
    <source>
        <dbReference type="Pfam" id="PF05899"/>
    </source>
</evidence>
<gene>
    <name evidence="2" type="ORF">DES47_10939</name>
</gene>
<protein>
    <submittedName>
        <fullName evidence="2">Putative cupin superfamily protein</fullName>
    </submittedName>
</protein>
<dbReference type="Gene3D" id="2.60.120.10">
    <property type="entry name" value="Jelly Rolls"/>
    <property type="match status" value="1"/>
</dbReference>
<keyword evidence="3" id="KW-1185">Reference proteome</keyword>
<sequence>MTPPITHIRETRPDSKLDATVWKRIEGTDPRTVNIVNCQSPGGRKIMGTWICKPGKWEMDYDRWEYCHVQEGYSIIPPEGKEPVHVRAGRHLHPRAGYQRHLGSGGNRAQVFCLCLLKRRSRSHNRNAVENCLRLDVRK</sequence>
<evidence type="ECO:0000313" key="2">
    <source>
        <dbReference type="EMBL" id="TDP62059.1"/>
    </source>
</evidence>
<dbReference type="InterPro" id="IPR008579">
    <property type="entry name" value="UGlyAH_Cupin_dom"/>
</dbReference>
<dbReference type="Pfam" id="PF05899">
    <property type="entry name" value="Cupin_3"/>
    <property type="match status" value="1"/>
</dbReference>
<accession>A0A4R6QHY5</accession>